<dbReference type="InterPro" id="IPR007325">
    <property type="entry name" value="KFase/CYL"/>
</dbReference>
<accession>A0A382E3E8</accession>
<organism evidence="1">
    <name type="scientific">marine metagenome</name>
    <dbReference type="NCBI Taxonomy" id="408172"/>
    <lineage>
        <taxon>unclassified sequences</taxon>
        <taxon>metagenomes</taxon>
        <taxon>ecological metagenomes</taxon>
    </lineage>
</organism>
<name>A0A382E3E8_9ZZZZ</name>
<dbReference type="GO" id="GO:0019441">
    <property type="term" value="P:L-tryptophan catabolic process to kynurenine"/>
    <property type="evidence" value="ECO:0007669"/>
    <property type="project" value="InterPro"/>
</dbReference>
<proteinExistence type="predicted"/>
<sequence length="271" mass="30197">MDSFIHMDDHQFQVDLNSPYDISIPVDFEGEQLNYFNVPNALASPYEKGMIKGSTHLGGGCNFDIVSIIPHCHTTHTECVGHIVDESILINNFALNGLKSAYVISVTPESGFEEKEKLSEYHSSTDEVITGTMIENKIGNLDFPVEVLVVRTLPNTDKKLTMKYDDKNIPPYFTLSAVEVIKKLNIIHLCIDLPSLDRAIDGGTLAGHHLFWDVPINTHTLSQQEPSTSTITELIFVPNEIKDGIYFINLQVANLLLDASLSRPVLYPILT</sequence>
<evidence type="ECO:0000313" key="1">
    <source>
        <dbReference type="EMBL" id="SVB45178.1"/>
    </source>
</evidence>
<protein>
    <recommendedName>
        <fullName evidence="2">Cyclase family protein</fullName>
    </recommendedName>
</protein>
<dbReference type="AlphaFoldDB" id="A0A382E3E8"/>
<dbReference type="Gene3D" id="3.50.30.50">
    <property type="entry name" value="Putative cyclase"/>
    <property type="match status" value="1"/>
</dbReference>
<evidence type="ECO:0008006" key="2">
    <source>
        <dbReference type="Google" id="ProtNLM"/>
    </source>
</evidence>
<dbReference type="Pfam" id="PF04199">
    <property type="entry name" value="Cyclase"/>
    <property type="match status" value="1"/>
</dbReference>
<dbReference type="GO" id="GO:0004061">
    <property type="term" value="F:arylformamidase activity"/>
    <property type="evidence" value="ECO:0007669"/>
    <property type="project" value="InterPro"/>
</dbReference>
<dbReference type="SUPFAM" id="SSF102198">
    <property type="entry name" value="Putative cyclase"/>
    <property type="match status" value="1"/>
</dbReference>
<reference evidence="1" key="1">
    <citation type="submission" date="2018-05" db="EMBL/GenBank/DDBJ databases">
        <authorList>
            <person name="Lanie J.A."/>
            <person name="Ng W.-L."/>
            <person name="Kazmierczak K.M."/>
            <person name="Andrzejewski T.M."/>
            <person name="Davidsen T.M."/>
            <person name="Wayne K.J."/>
            <person name="Tettelin H."/>
            <person name="Glass J.I."/>
            <person name="Rusch D."/>
            <person name="Podicherti R."/>
            <person name="Tsui H.-C.T."/>
            <person name="Winkler M.E."/>
        </authorList>
    </citation>
    <scope>NUCLEOTIDE SEQUENCE</scope>
</reference>
<gene>
    <name evidence="1" type="ORF">METZ01_LOCUS198032</name>
</gene>
<dbReference type="InterPro" id="IPR037175">
    <property type="entry name" value="KFase_sf"/>
</dbReference>
<dbReference type="EMBL" id="UINC01042480">
    <property type="protein sequence ID" value="SVB45178.1"/>
    <property type="molecule type" value="Genomic_DNA"/>
</dbReference>